<evidence type="ECO:0000313" key="6">
    <source>
        <dbReference type="Proteomes" id="UP000190188"/>
    </source>
</evidence>
<dbReference type="Proteomes" id="UP000190188">
    <property type="component" value="Unassembled WGS sequence"/>
</dbReference>
<keyword evidence="3" id="KW-1133">Transmembrane helix</keyword>
<dbReference type="NCBIfam" id="TIGR00350">
    <property type="entry name" value="lytR_cpsA_psr"/>
    <property type="match status" value="1"/>
</dbReference>
<keyword evidence="6" id="KW-1185">Reference proteome</keyword>
<proteinExistence type="inferred from homology"/>
<dbReference type="InterPro" id="IPR050922">
    <property type="entry name" value="LytR/CpsA/Psr_CW_biosynth"/>
</dbReference>
<dbReference type="Pfam" id="PF03816">
    <property type="entry name" value="LytR_cpsA_psr"/>
    <property type="match status" value="1"/>
</dbReference>
<evidence type="ECO:0000256" key="1">
    <source>
        <dbReference type="ARBA" id="ARBA00006068"/>
    </source>
</evidence>
<protein>
    <recommendedName>
        <fullName evidence="4">Cell envelope-related transcriptional attenuator domain-containing protein</fullName>
    </recommendedName>
</protein>
<feature type="transmembrane region" description="Helical" evidence="3">
    <location>
        <begin position="6"/>
        <end position="27"/>
    </location>
</feature>
<dbReference type="Gene3D" id="3.40.630.190">
    <property type="entry name" value="LCP protein"/>
    <property type="match status" value="1"/>
</dbReference>
<evidence type="ECO:0000256" key="3">
    <source>
        <dbReference type="SAM" id="Phobius"/>
    </source>
</evidence>
<evidence type="ECO:0000259" key="4">
    <source>
        <dbReference type="Pfam" id="PF03816"/>
    </source>
</evidence>
<keyword evidence="3" id="KW-0472">Membrane</keyword>
<gene>
    <name evidence="5" type="ORF">BVG16_25205</name>
</gene>
<dbReference type="AlphaFoldDB" id="A0A1T2X397"/>
<organism evidence="5 6">
    <name type="scientific">Paenibacillus selenitireducens</name>
    <dbReference type="NCBI Taxonomy" id="1324314"/>
    <lineage>
        <taxon>Bacteria</taxon>
        <taxon>Bacillati</taxon>
        <taxon>Bacillota</taxon>
        <taxon>Bacilli</taxon>
        <taxon>Bacillales</taxon>
        <taxon>Paenibacillaceae</taxon>
        <taxon>Paenibacillus</taxon>
    </lineage>
</organism>
<evidence type="ECO:0000256" key="2">
    <source>
        <dbReference type="SAM" id="MobiDB-lite"/>
    </source>
</evidence>
<dbReference type="PANTHER" id="PTHR33392">
    <property type="entry name" value="POLYISOPRENYL-TEICHOIC ACID--PEPTIDOGLYCAN TEICHOIC ACID TRANSFERASE TAGU"/>
    <property type="match status" value="1"/>
</dbReference>
<dbReference type="InterPro" id="IPR004474">
    <property type="entry name" value="LytR_CpsA_psr"/>
</dbReference>
<feature type="compositionally biased region" description="Polar residues" evidence="2">
    <location>
        <begin position="62"/>
        <end position="73"/>
    </location>
</feature>
<sequence>MKRWMWIVSITIMVLLCGAGGVFYYVYSSVKETVDQMYVPIKADKPVSLMQKKTVTEPPSVKGSTEQNDQSKTAQEEKFRPFSVLVMGIDEREHDRGRSDTMIVIAVNPNKPSMLMFNIPRDTRTEIVGHHTVDKINHAYAFGGIEMSLASVEKFLDMPIDYVVKMNMEGFVKLIDLVGGVEVNNPFAFNQEGTHFDQGTIKLDGELALLYARMRYEDPRGDLGRNDRQRQVLEQLMDTAMNWGNIDRIPGMLKALGSNIKTNITFEEMKFMYKNYLPALQQIDSTEVEGSGTRINHIYYYLVNDTERKRLHNLLQSTLQ</sequence>
<comment type="similarity">
    <text evidence="1">Belongs to the LytR/CpsA/Psr (LCP) family.</text>
</comment>
<dbReference type="STRING" id="1324314.BVG16_25205"/>
<dbReference type="OrthoDB" id="27330at2"/>
<keyword evidence="3" id="KW-0812">Transmembrane</keyword>
<accession>A0A1T2X397</accession>
<evidence type="ECO:0000313" key="5">
    <source>
        <dbReference type="EMBL" id="OPA74053.1"/>
    </source>
</evidence>
<comment type="caution">
    <text evidence="5">The sequence shown here is derived from an EMBL/GenBank/DDBJ whole genome shotgun (WGS) entry which is preliminary data.</text>
</comment>
<name>A0A1T2X397_9BACL</name>
<dbReference type="PANTHER" id="PTHR33392:SF6">
    <property type="entry name" value="POLYISOPRENYL-TEICHOIC ACID--PEPTIDOGLYCAN TEICHOIC ACID TRANSFERASE TAGU"/>
    <property type="match status" value="1"/>
</dbReference>
<reference evidence="5 6" key="1">
    <citation type="submission" date="2017-01" db="EMBL/GenBank/DDBJ databases">
        <title>Genome analysis of Paenibacillus selenitrireducens ES3-24.</title>
        <authorList>
            <person name="Xu D."/>
            <person name="Yao R."/>
            <person name="Zheng S."/>
        </authorList>
    </citation>
    <scope>NUCLEOTIDE SEQUENCE [LARGE SCALE GENOMIC DNA]</scope>
    <source>
        <strain evidence="5 6">ES3-24</strain>
    </source>
</reference>
<dbReference type="EMBL" id="MSZX01000012">
    <property type="protein sequence ID" value="OPA74053.1"/>
    <property type="molecule type" value="Genomic_DNA"/>
</dbReference>
<feature type="region of interest" description="Disordered" evidence="2">
    <location>
        <begin position="50"/>
        <end position="76"/>
    </location>
</feature>
<feature type="domain" description="Cell envelope-related transcriptional attenuator" evidence="4">
    <location>
        <begin position="98"/>
        <end position="240"/>
    </location>
</feature>
<dbReference type="RefSeq" id="WP_078501972.1">
    <property type="nucleotide sequence ID" value="NZ_MSZX01000012.1"/>
</dbReference>